<dbReference type="EMBL" id="AP035786">
    <property type="protein sequence ID" value="BFO74275.1"/>
    <property type="molecule type" value="Genomic_DNA"/>
</dbReference>
<gene>
    <name evidence="2" type="ORF">GTC17254_18720</name>
</gene>
<proteinExistence type="predicted"/>
<dbReference type="Gene3D" id="3.60.10.10">
    <property type="entry name" value="Endonuclease/exonuclease/phosphatase"/>
    <property type="match status" value="1"/>
</dbReference>
<feature type="domain" description="Endonuclease/exonuclease/phosphatase" evidence="1">
    <location>
        <begin position="33"/>
        <end position="265"/>
    </location>
</feature>
<protein>
    <submittedName>
        <fullName evidence="2">Endonuclease/exonuclease/phosphatase family protein</fullName>
    </submittedName>
</protein>
<dbReference type="Pfam" id="PF03372">
    <property type="entry name" value="Exo_endo_phos"/>
    <property type="match status" value="1"/>
</dbReference>
<dbReference type="InterPro" id="IPR036691">
    <property type="entry name" value="Endo/exonu/phosph_ase_sf"/>
</dbReference>
<accession>A0AB33IXA3</accession>
<keyword evidence="2" id="KW-0540">Nuclease</keyword>
<dbReference type="PANTHER" id="PTHR14859">
    <property type="entry name" value="CALCOFLUOR WHITE HYPERSENSITIVE PROTEIN PRECURSOR"/>
    <property type="match status" value="1"/>
</dbReference>
<dbReference type="AlphaFoldDB" id="A0AB33IXA3"/>
<dbReference type="GO" id="GO:0016020">
    <property type="term" value="C:membrane"/>
    <property type="evidence" value="ECO:0007669"/>
    <property type="project" value="GOC"/>
</dbReference>
<organism evidence="2">
    <name type="scientific">Prevotella sp. GTC17254</name>
    <dbReference type="NCBI Taxonomy" id="3236794"/>
    <lineage>
        <taxon>Bacteria</taxon>
        <taxon>Pseudomonadati</taxon>
        <taxon>Bacteroidota</taxon>
        <taxon>Bacteroidia</taxon>
        <taxon>Bacteroidales</taxon>
        <taxon>Prevotellaceae</taxon>
        <taxon>Prevotella</taxon>
    </lineage>
</organism>
<evidence type="ECO:0000259" key="1">
    <source>
        <dbReference type="Pfam" id="PF03372"/>
    </source>
</evidence>
<dbReference type="PANTHER" id="PTHR14859:SF15">
    <property type="entry name" value="ENDONUCLEASE_EXONUCLEASE_PHOSPHATASE DOMAIN-CONTAINING PROTEIN"/>
    <property type="match status" value="1"/>
</dbReference>
<evidence type="ECO:0000313" key="2">
    <source>
        <dbReference type="EMBL" id="BFO74275.1"/>
    </source>
</evidence>
<dbReference type="GO" id="GO:0006506">
    <property type="term" value="P:GPI anchor biosynthetic process"/>
    <property type="evidence" value="ECO:0007669"/>
    <property type="project" value="TreeGrafter"/>
</dbReference>
<keyword evidence="2" id="KW-0378">Hydrolase</keyword>
<dbReference type="SUPFAM" id="SSF56219">
    <property type="entry name" value="DNase I-like"/>
    <property type="match status" value="1"/>
</dbReference>
<dbReference type="InterPro" id="IPR051916">
    <property type="entry name" value="GPI-anchor_lipid_remodeler"/>
</dbReference>
<sequence length="275" mass="30863">MKKQMKLRNIISAAVLLFALPLSMMGQDQLRIMTFNIRSFEPNFDIQPYAEKLKAETPDIICLNEVENRSSRQQKNGKYRDLVAELAQKLNMFNVFGYSYNLSNKDGKLPEEQFRYSTNELYGNAILSRYPIMAVQAMQLPRPTGSADQRGVVTADILLPSGKIIRVACSHLDHVGGQLEQAEVLITDKVKSATIPTILCGDMNMGPGSAVINKLLTAYDRLDSDEGSFYHHAKIDFILGSKNHWKMSECRVLDNYQGSLELSDHCPVLSVVSLK</sequence>
<reference evidence="2" key="1">
    <citation type="submission" date="2024-07" db="EMBL/GenBank/DDBJ databases">
        <title>Complete genome sequence of Prevotella sp. YM-2024 GTC17254.</title>
        <authorList>
            <person name="Hayashi M."/>
            <person name="Muto Y."/>
            <person name="Tanaka K."/>
            <person name="Niwa H."/>
        </authorList>
    </citation>
    <scope>NUCLEOTIDE SEQUENCE</scope>
    <source>
        <strain evidence="2">GTC17254</strain>
    </source>
</reference>
<keyword evidence="2" id="KW-0255">Endonuclease</keyword>
<name>A0AB33IXA3_9BACT</name>
<dbReference type="InterPro" id="IPR005135">
    <property type="entry name" value="Endo/exonuclease/phosphatase"/>
</dbReference>
<dbReference type="GO" id="GO:0004519">
    <property type="term" value="F:endonuclease activity"/>
    <property type="evidence" value="ECO:0007669"/>
    <property type="project" value="UniProtKB-KW"/>
</dbReference>